<evidence type="ECO:0000256" key="4">
    <source>
        <dbReference type="ARBA" id="ARBA00023136"/>
    </source>
</evidence>
<comment type="subcellular location">
    <subcellularLocation>
        <location evidence="1">Membrane</location>
        <topology evidence="1">Multi-pass membrane protein</topology>
    </subcellularLocation>
</comment>
<name>A0A1N6NDY0_9SPIO</name>
<dbReference type="Proteomes" id="UP000186400">
    <property type="component" value="Unassembled WGS sequence"/>
</dbReference>
<evidence type="ECO:0000313" key="6">
    <source>
        <dbReference type="EMBL" id="SIP90290.1"/>
    </source>
</evidence>
<dbReference type="OrthoDB" id="370307at2"/>
<sequence length="301" mass="32617">MKKTRAILELLALVAVLAVLMQTILEDLAVLAGWSVSLRRGLLFAGLGLDVFLTIEYILRGYHAYRYRHFRKYLFRQGGWIDLVASMPLLLLASGPAALAELAGGLAVAPGGLLLAVRHLRLLRFLKLFRYLGPGSGAVAGGSLPAGRITPVVRGRAPLVVAAAVVALTGVELALPSGSIAEAEDIQRQERTLTALQEQNLLGQPEELRRFLEAREVLLLEYQGRVLYSRYSQTDYEDLYGPGDYQVLERGDLLIFGDLKPFLRNRAAAGLRYATLAAVLVLGIGFLGAGGIPGGTREEDP</sequence>
<keyword evidence="3 5" id="KW-1133">Transmembrane helix</keyword>
<evidence type="ECO:0000256" key="5">
    <source>
        <dbReference type="SAM" id="Phobius"/>
    </source>
</evidence>
<accession>A0A1N6NDY0</accession>
<dbReference type="SUPFAM" id="SSF81324">
    <property type="entry name" value="Voltage-gated potassium channels"/>
    <property type="match status" value="1"/>
</dbReference>
<evidence type="ECO:0000313" key="7">
    <source>
        <dbReference type="Proteomes" id="UP000186400"/>
    </source>
</evidence>
<keyword evidence="2 5" id="KW-0812">Transmembrane</keyword>
<feature type="transmembrane region" description="Helical" evidence="5">
    <location>
        <begin position="270"/>
        <end position="292"/>
    </location>
</feature>
<gene>
    <name evidence="6" type="ORF">SAMN05920897_101208</name>
</gene>
<dbReference type="EMBL" id="FTMS01000001">
    <property type="protein sequence ID" value="SIP90290.1"/>
    <property type="molecule type" value="Genomic_DNA"/>
</dbReference>
<keyword evidence="4 5" id="KW-0472">Membrane</keyword>
<proteinExistence type="predicted"/>
<evidence type="ECO:0000256" key="2">
    <source>
        <dbReference type="ARBA" id="ARBA00022692"/>
    </source>
</evidence>
<dbReference type="InterPro" id="IPR027359">
    <property type="entry name" value="Volt_channel_dom_sf"/>
</dbReference>
<dbReference type="GO" id="GO:0016020">
    <property type="term" value="C:membrane"/>
    <property type="evidence" value="ECO:0007669"/>
    <property type="project" value="UniProtKB-SubCell"/>
</dbReference>
<feature type="transmembrane region" description="Helical" evidence="5">
    <location>
        <begin position="42"/>
        <end position="59"/>
    </location>
</feature>
<organism evidence="6 7">
    <name type="scientific">Alkalispirochaeta americana</name>
    <dbReference type="NCBI Taxonomy" id="159291"/>
    <lineage>
        <taxon>Bacteria</taxon>
        <taxon>Pseudomonadati</taxon>
        <taxon>Spirochaetota</taxon>
        <taxon>Spirochaetia</taxon>
        <taxon>Spirochaetales</taxon>
        <taxon>Spirochaetaceae</taxon>
        <taxon>Alkalispirochaeta</taxon>
    </lineage>
</organism>
<dbReference type="RefSeq" id="WP_076487432.1">
    <property type="nucleotide sequence ID" value="NZ_FTMS01000001.1"/>
</dbReference>
<keyword evidence="7" id="KW-1185">Reference proteome</keyword>
<dbReference type="STRING" id="159291.SAMN05920897_101208"/>
<dbReference type="Gene3D" id="1.20.120.350">
    <property type="entry name" value="Voltage-gated potassium channels. Chain C"/>
    <property type="match status" value="1"/>
</dbReference>
<dbReference type="GO" id="GO:0005216">
    <property type="term" value="F:monoatomic ion channel activity"/>
    <property type="evidence" value="ECO:0007669"/>
    <property type="project" value="InterPro"/>
</dbReference>
<evidence type="ECO:0000256" key="3">
    <source>
        <dbReference type="ARBA" id="ARBA00022989"/>
    </source>
</evidence>
<dbReference type="AlphaFoldDB" id="A0A1N6NDY0"/>
<evidence type="ECO:0000256" key="1">
    <source>
        <dbReference type="ARBA" id="ARBA00004141"/>
    </source>
</evidence>
<protein>
    <submittedName>
        <fullName evidence="6">Ion transport protein</fullName>
    </submittedName>
</protein>
<reference evidence="6 7" key="1">
    <citation type="submission" date="2017-01" db="EMBL/GenBank/DDBJ databases">
        <authorList>
            <person name="Mah S.A."/>
            <person name="Swanson W.J."/>
            <person name="Moy G.W."/>
            <person name="Vacquier V.D."/>
        </authorList>
    </citation>
    <scope>NUCLEOTIDE SEQUENCE [LARGE SCALE GENOMIC DNA]</scope>
    <source>
        <strain evidence="6 7">ASpG1</strain>
    </source>
</reference>